<gene>
    <name evidence="3" type="ORF">KLLA0_F09559g</name>
</gene>
<feature type="region of interest" description="Disordered" evidence="1">
    <location>
        <begin position="43"/>
        <end position="80"/>
    </location>
</feature>
<dbReference type="InParanoid" id="Q6CKM5"/>
<accession>Q6CKM5</accession>
<dbReference type="GO" id="GO:0008270">
    <property type="term" value="F:zinc ion binding"/>
    <property type="evidence" value="ECO:0007669"/>
    <property type="project" value="InterPro"/>
</dbReference>
<dbReference type="InterPro" id="IPR036864">
    <property type="entry name" value="Zn2-C6_fun-type_DNA-bd_sf"/>
</dbReference>
<feature type="compositionally biased region" description="Polar residues" evidence="1">
    <location>
        <begin position="8"/>
        <end position="20"/>
    </location>
</feature>
<dbReference type="KEGG" id="kla:KLLA0_F09559g"/>
<dbReference type="Pfam" id="PF00172">
    <property type="entry name" value="Zn_clus"/>
    <property type="match status" value="1"/>
</dbReference>
<name>Q6CKM5_KLULA</name>
<sequence length="658" mass="75492">MSKGPLEGQNSNETQTACKKSTNDDAISDFATEMSVLYNKNEAAQDIGTGNSEESAGIGSHNNDEEHYSDKNASTSNGKVRKRRKVIKSCTFCRKRKLKCDRKRPMCTGCKMRGLSECVYTDGYNFDISHDDVYNKSPNLQLLNEIESLKQQLKVEGTEKHLEPETLKRLSIYGLIKKEANPLVRCKYVMKKHDRIIRYGCTSTRTIIRLSSENVTNYFQEVLMVHKKERLKLKARTGTSMLYELQRIETPWSLGMVISDLPKYSELCTAVMHSFGYKGFHLHNIFSEDKIMQYLTDCFKVVDDRIIELIPHSKLNYYPIAIVLHLYTILKDQMPHSFISFFVMLIGQNTAKICYIERVQFLLLHYIWKSSRHQSGGDNSHLLAVVELMVMSALDVGLNDSIDALQGDERILKNLWNWILFYDITIAFDIGRPLLVSAEMFDTESLWKESEPLSDEPNQEFGAAFMRKLRKFIFYGRSILNGLHTRDKIPDLDLYTNFMETLLDEIWPENIDYFAADKTLSRPLPLAEMVLSFPILSIICTLRNLKRLWFKDTSASNSNAFGKYTMMSTDLVFGSIVKCYQLDYEESHGNVMQSSSLASNLRFLIGAISSHWIRALMQGYELLYSMALSAKFINAERTTFCSESGTPSENSNFLHVIL</sequence>
<dbReference type="EMBL" id="CR382126">
    <property type="protein sequence ID" value="CAG98222.1"/>
    <property type="molecule type" value="Genomic_DNA"/>
</dbReference>
<keyword evidence="4" id="KW-1185">Reference proteome</keyword>
<dbReference type="PROSITE" id="PS50048">
    <property type="entry name" value="ZN2_CY6_FUNGAL_2"/>
    <property type="match status" value="1"/>
</dbReference>
<evidence type="ECO:0000256" key="1">
    <source>
        <dbReference type="SAM" id="MobiDB-lite"/>
    </source>
</evidence>
<dbReference type="OMA" id="SSHWIRA"/>
<feature type="region of interest" description="Disordered" evidence="1">
    <location>
        <begin position="1"/>
        <end position="22"/>
    </location>
</feature>
<dbReference type="FunCoup" id="Q6CKM5">
    <property type="interactions" value="1498"/>
</dbReference>
<dbReference type="GO" id="GO:0000981">
    <property type="term" value="F:DNA-binding transcription factor activity, RNA polymerase II-specific"/>
    <property type="evidence" value="ECO:0007669"/>
    <property type="project" value="InterPro"/>
</dbReference>
<dbReference type="HOGENOM" id="CLU_010594_1_0_1"/>
<dbReference type="Gene3D" id="4.10.240.10">
    <property type="entry name" value="Zn(2)-C6 fungal-type DNA-binding domain"/>
    <property type="match status" value="1"/>
</dbReference>
<evidence type="ECO:0000259" key="2">
    <source>
        <dbReference type="PROSITE" id="PS50048"/>
    </source>
</evidence>
<dbReference type="SUPFAM" id="SSF57701">
    <property type="entry name" value="Zn2/Cys6 DNA-binding domain"/>
    <property type="match status" value="1"/>
</dbReference>
<dbReference type="InterPro" id="IPR052693">
    <property type="entry name" value="Yeast_MDR_Regulatory"/>
</dbReference>
<evidence type="ECO:0000313" key="3">
    <source>
        <dbReference type="EMBL" id="CAG98222.1"/>
    </source>
</evidence>
<dbReference type="GeneID" id="2895252"/>
<dbReference type="RefSeq" id="XP_455514.1">
    <property type="nucleotide sequence ID" value="XM_455514.1"/>
</dbReference>
<dbReference type="PANTHER" id="PTHR31405:SF8">
    <property type="entry name" value="TRANSCRIPTION FACTOR PDR8-RELATED"/>
    <property type="match status" value="1"/>
</dbReference>
<proteinExistence type="predicted"/>
<organism evidence="3 4">
    <name type="scientific">Kluyveromyces lactis (strain ATCC 8585 / CBS 2359 / DSM 70799 / NBRC 1267 / NRRL Y-1140 / WM37)</name>
    <name type="common">Yeast</name>
    <name type="synonym">Candida sphaerica</name>
    <dbReference type="NCBI Taxonomy" id="284590"/>
    <lineage>
        <taxon>Eukaryota</taxon>
        <taxon>Fungi</taxon>
        <taxon>Dikarya</taxon>
        <taxon>Ascomycota</taxon>
        <taxon>Saccharomycotina</taxon>
        <taxon>Saccharomycetes</taxon>
        <taxon>Saccharomycetales</taxon>
        <taxon>Saccharomycetaceae</taxon>
        <taxon>Kluyveromyces</taxon>
    </lineage>
</organism>
<protein>
    <submittedName>
        <fullName evidence="3">KLLA0F09559p</fullName>
    </submittedName>
</protein>
<dbReference type="AlphaFoldDB" id="Q6CKM5"/>
<dbReference type="PROSITE" id="PS00463">
    <property type="entry name" value="ZN2_CY6_FUNGAL_1"/>
    <property type="match status" value="1"/>
</dbReference>
<dbReference type="Proteomes" id="UP000000598">
    <property type="component" value="Chromosome F"/>
</dbReference>
<dbReference type="eggNOG" id="ENOG502SJDI">
    <property type="taxonomic scope" value="Eukaryota"/>
</dbReference>
<dbReference type="SMART" id="SM00066">
    <property type="entry name" value="GAL4"/>
    <property type="match status" value="1"/>
</dbReference>
<evidence type="ECO:0000313" key="4">
    <source>
        <dbReference type="Proteomes" id="UP000000598"/>
    </source>
</evidence>
<feature type="domain" description="Zn(2)-C6 fungal-type" evidence="2">
    <location>
        <begin position="89"/>
        <end position="120"/>
    </location>
</feature>
<reference evidence="3 4" key="1">
    <citation type="journal article" date="2004" name="Nature">
        <title>Genome evolution in yeasts.</title>
        <authorList>
            <consortium name="Genolevures"/>
            <person name="Dujon B."/>
            <person name="Sherman D."/>
            <person name="Fischer G."/>
            <person name="Durrens P."/>
            <person name="Casaregola S."/>
            <person name="Lafontaine I."/>
            <person name="de Montigny J."/>
            <person name="Marck C."/>
            <person name="Neuveglise C."/>
            <person name="Talla E."/>
            <person name="Goffard N."/>
            <person name="Frangeul L."/>
            <person name="Aigle M."/>
            <person name="Anthouard V."/>
            <person name="Babour A."/>
            <person name="Barbe V."/>
            <person name="Barnay S."/>
            <person name="Blanchin S."/>
            <person name="Beckerich J.M."/>
            <person name="Beyne E."/>
            <person name="Bleykasten C."/>
            <person name="Boisrame A."/>
            <person name="Boyer J."/>
            <person name="Cattolico L."/>
            <person name="Confanioleri F."/>
            <person name="de Daruvar A."/>
            <person name="Despons L."/>
            <person name="Fabre E."/>
            <person name="Fairhead C."/>
            <person name="Ferry-Dumazet H."/>
            <person name="Groppi A."/>
            <person name="Hantraye F."/>
            <person name="Hennequin C."/>
            <person name="Jauniaux N."/>
            <person name="Joyet P."/>
            <person name="Kachouri R."/>
            <person name="Kerrest A."/>
            <person name="Koszul R."/>
            <person name="Lemaire M."/>
            <person name="Lesur I."/>
            <person name="Ma L."/>
            <person name="Muller H."/>
            <person name="Nicaud J.M."/>
            <person name="Nikolski M."/>
            <person name="Oztas S."/>
            <person name="Ozier-Kalogeropoulos O."/>
            <person name="Pellenz S."/>
            <person name="Potier S."/>
            <person name="Richard G.F."/>
            <person name="Straub M.L."/>
            <person name="Suleau A."/>
            <person name="Swennene D."/>
            <person name="Tekaia F."/>
            <person name="Wesolowski-Louvel M."/>
            <person name="Westhof E."/>
            <person name="Wirth B."/>
            <person name="Zeniou-Meyer M."/>
            <person name="Zivanovic I."/>
            <person name="Bolotin-Fukuhara M."/>
            <person name="Thierry A."/>
            <person name="Bouchier C."/>
            <person name="Caudron B."/>
            <person name="Scarpelli C."/>
            <person name="Gaillardin C."/>
            <person name="Weissenbach J."/>
            <person name="Wincker P."/>
            <person name="Souciet J.L."/>
        </authorList>
    </citation>
    <scope>NUCLEOTIDE SEQUENCE [LARGE SCALE GENOMIC DNA]</scope>
    <source>
        <strain evidence="4">ATCC 8585 / CBS 2359 / DSM 70799 / NBRC 1267 / NRRL Y-1140 / WM37</strain>
    </source>
</reference>
<dbReference type="InterPro" id="IPR001138">
    <property type="entry name" value="Zn2Cys6_DnaBD"/>
</dbReference>
<dbReference type="CDD" id="cd12148">
    <property type="entry name" value="fungal_TF_MHR"/>
    <property type="match status" value="1"/>
</dbReference>
<dbReference type="PANTHER" id="PTHR31405">
    <property type="entry name" value="TRANSCRIPTION FACTOR PDR8-RELATED"/>
    <property type="match status" value="1"/>
</dbReference>
<dbReference type="PaxDb" id="284590-Q6CKM5"/>
<dbReference type="CDD" id="cd00067">
    <property type="entry name" value="GAL4"/>
    <property type="match status" value="1"/>
</dbReference>